<dbReference type="PANTHER" id="PTHR30003:SF0">
    <property type="entry name" value="GLYCOLATE PERMEASE GLCA-RELATED"/>
    <property type="match status" value="1"/>
</dbReference>
<feature type="transmembrane region" description="Helical" evidence="8">
    <location>
        <begin position="323"/>
        <end position="340"/>
    </location>
</feature>
<dbReference type="PANTHER" id="PTHR30003">
    <property type="entry name" value="L-LACTATE PERMEASE"/>
    <property type="match status" value="1"/>
</dbReference>
<evidence type="ECO:0000256" key="6">
    <source>
        <dbReference type="ARBA" id="ARBA00022989"/>
    </source>
</evidence>
<dbReference type="InterPro" id="IPR003804">
    <property type="entry name" value="Lactate_perm"/>
</dbReference>
<evidence type="ECO:0000313" key="10">
    <source>
        <dbReference type="Proteomes" id="UP000239001"/>
    </source>
</evidence>
<keyword evidence="4 8" id="KW-1003">Cell membrane</keyword>
<evidence type="ECO:0000256" key="1">
    <source>
        <dbReference type="ARBA" id="ARBA00004651"/>
    </source>
</evidence>
<reference evidence="9 10" key="1">
    <citation type="submission" date="2018-03" db="EMBL/GenBank/DDBJ databases">
        <title>The ancient ancestry and fast evolution of plastids.</title>
        <authorList>
            <person name="Moore K.R."/>
            <person name="Magnabosco C."/>
            <person name="Momper L."/>
            <person name="Gold D.A."/>
            <person name="Bosak T."/>
            <person name="Fournier G.P."/>
        </authorList>
    </citation>
    <scope>NUCLEOTIDE SEQUENCE [LARGE SCALE GENOMIC DNA]</scope>
    <source>
        <strain evidence="9 10">CCALA 016</strain>
    </source>
</reference>
<dbReference type="Pfam" id="PF02652">
    <property type="entry name" value="Lactate_perm"/>
    <property type="match status" value="1"/>
</dbReference>
<comment type="similarity">
    <text evidence="2 8">Belongs to the lactate permease family.</text>
</comment>
<feature type="transmembrane region" description="Helical" evidence="8">
    <location>
        <begin position="62"/>
        <end position="82"/>
    </location>
</feature>
<keyword evidence="5 8" id="KW-0812">Transmembrane</keyword>
<dbReference type="AlphaFoldDB" id="A0A2T1M2M9"/>
<reference evidence="9 10" key="2">
    <citation type="submission" date="2018-03" db="EMBL/GenBank/DDBJ databases">
        <authorList>
            <person name="Keele B.F."/>
        </authorList>
    </citation>
    <scope>NUCLEOTIDE SEQUENCE [LARGE SCALE GENOMIC DNA]</scope>
    <source>
        <strain evidence="9 10">CCALA 016</strain>
    </source>
</reference>
<evidence type="ECO:0000256" key="5">
    <source>
        <dbReference type="ARBA" id="ARBA00022692"/>
    </source>
</evidence>
<evidence type="ECO:0000256" key="8">
    <source>
        <dbReference type="RuleBase" id="RU365092"/>
    </source>
</evidence>
<keyword evidence="7 8" id="KW-0472">Membrane</keyword>
<dbReference type="RefSeq" id="WP_106455358.1">
    <property type="nucleotide sequence ID" value="NZ_PXOH01000002.1"/>
</dbReference>
<evidence type="ECO:0000256" key="4">
    <source>
        <dbReference type="ARBA" id="ARBA00022475"/>
    </source>
</evidence>
<feature type="transmembrane region" description="Helical" evidence="8">
    <location>
        <begin position="533"/>
        <end position="555"/>
    </location>
</feature>
<dbReference type="OrthoDB" id="9761056at2"/>
<keyword evidence="3 8" id="KW-0813">Transport</keyword>
<evidence type="ECO:0000313" key="9">
    <source>
        <dbReference type="EMBL" id="PSF38992.1"/>
    </source>
</evidence>
<feature type="transmembrane region" description="Helical" evidence="8">
    <location>
        <begin position="236"/>
        <end position="255"/>
    </location>
</feature>
<feature type="transmembrane region" description="Helical" evidence="8">
    <location>
        <begin position="261"/>
        <end position="279"/>
    </location>
</feature>
<feature type="transmembrane region" description="Helical" evidence="8">
    <location>
        <begin position="453"/>
        <end position="481"/>
    </location>
</feature>
<feature type="transmembrane region" description="Helical" evidence="8">
    <location>
        <begin position="36"/>
        <end position="56"/>
    </location>
</feature>
<comment type="subcellular location">
    <subcellularLocation>
        <location evidence="1 8">Cell membrane</location>
        <topology evidence="1 8">Multi-pass membrane protein</topology>
    </subcellularLocation>
</comment>
<accession>A0A2T1M2M9</accession>
<keyword evidence="10" id="KW-1185">Reference proteome</keyword>
<proteinExistence type="inferred from homology"/>
<name>A0A2T1M2M9_9CHRO</name>
<feature type="transmembrane region" description="Helical" evidence="8">
    <location>
        <begin position="369"/>
        <end position="386"/>
    </location>
</feature>
<evidence type="ECO:0000256" key="7">
    <source>
        <dbReference type="ARBA" id="ARBA00023136"/>
    </source>
</evidence>
<dbReference type="GO" id="GO:0005886">
    <property type="term" value="C:plasma membrane"/>
    <property type="evidence" value="ECO:0007669"/>
    <property type="project" value="UniProtKB-SubCell"/>
</dbReference>
<feature type="transmembrane region" description="Helical" evidence="8">
    <location>
        <begin position="6"/>
        <end position="24"/>
    </location>
</feature>
<dbReference type="Proteomes" id="UP000239001">
    <property type="component" value="Unassembled WGS sequence"/>
</dbReference>
<feature type="transmembrane region" description="Helical" evidence="8">
    <location>
        <begin position="127"/>
        <end position="150"/>
    </location>
</feature>
<protein>
    <recommendedName>
        <fullName evidence="8">L-lactate permease</fullName>
    </recommendedName>
</protein>
<feature type="transmembrane region" description="Helical" evidence="8">
    <location>
        <begin position="202"/>
        <end position="224"/>
    </location>
</feature>
<feature type="transmembrane region" description="Helical" evidence="8">
    <location>
        <begin position="493"/>
        <end position="521"/>
    </location>
</feature>
<evidence type="ECO:0000256" key="3">
    <source>
        <dbReference type="ARBA" id="ARBA00022448"/>
    </source>
</evidence>
<dbReference type="EMBL" id="PXOH01000002">
    <property type="protein sequence ID" value="PSF38992.1"/>
    <property type="molecule type" value="Genomic_DNA"/>
</dbReference>
<comment type="function">
    <text evidence="8">Uptake of L-lactate across the membrane. Can also transport D-lactate and glycolate.</text>
</comment>
<comment type="caution">
    <text evidence="9">The sequence shown here is derived from an EMBL/GenBank/DDBJ whole genome shotgun (WGS) entry which is preliminary data.</text>
</comment>
<feature type="transmembrane region" description="Helical" evidence="8">
    <location>
        <begin position="406"/>
        <end position="427"/>
    </location>
</feature>
<sequence>MQLALYSLLAFTPILTAFLLLVVANRPATQAMPVTYLVTAIIALLIWKVPVVQVAASTVVGLIVTLEILYIVFGAILLLNTLQESGAISKIRQGLLGISSDRRIQVILIAWLFGNFIEGASGFGTPAVICVPLLVAIGFPPMAAVLALLLTQGTASPFGAVGTPIVIGINSGLEGAEAVEQEVARLGLNFSDYLNLIGAKTAIIQGVIGIFIPLILVITLNAYFGERKSWKDSLPVAKFALFAGLAFVIPYALTALLLGPAFPSLFGGLVGLAIVIPAAKRGFLAPKDNWDFPDRTQWPTTWMGTTSYEISDTPVKMTALQAWLPYVLLGLFLVLSRTRYLPLSEWLQSIEIRYSNIFGTDVTVATKPLFLPATVFILVVCITYFIHHMKSEQIKRAIVGAGQKLLGTALAIGASVPMAQVFINSGVNTSGLASMPLTLADGASSLVGQVWPFFAPVIGLIGSFVAGSTTVSNMMFSLFQFGVAKQIDESTSVILALQGVGAAAGNMIAVSNIVAAVATVGLMGREGILLRQLLLPVILYLIFAGLLGVLAVFVFQI</sequence>
<dbReference type="GO" id="GO:0015129">
    <property type="term" value="F:lactate transmembrane transporter activity"/>
    <property type="evidence" value="ECO:0007669"/>
    <property type="project" value="UniProtKB-UniRule"/>
</dbReference>
<organism evidence="9 10">
    <name type="scientific">Aphanothece hegewaldii CCALA 016</name>
    <dbReference type="NCBI Taxonomy" id="2107694"/>
    <lineage>
        <taxon>Bacteria</taxon>
        <taxon>Bacillati</taxon>
        <taxon>Cyanobacteriota</taxon>
        <taxon>Cyanophyceae</taxon>
        <taxon>Oscillatoriophycideae</taxon>
        <taxon>Chroococcales</taxon>
        <taxon>Aphanothecaceae</taxon>
        <taxon>Aphanothece</taxon>
    </lineage>
</organism>
<dbReference type="GO" id="GO:0015295">
    <property type="term" value="F:solute:proton symporter activity"/>
    <property type="evidence" value="ECO:0007669"/>
    <property type="project" value="TreeGrafter"/>
</dbReference>
<gene>
    <name evidence="9" type="ORF">C7H19_02760</name>
</gene>
<keyword evidence="6 8" id="KW-1133">Transmembrane helix</keyword>
<evidence type="ECO:0000256" key="2">
    <source>
        <dbReference type="ARBA" id="ARBA00010100"/>
    </source>
</evidence>